<dbReference type="InterPro" id="IPR028119">
    <property type="entry name" value="Snapin/Pallidin/Snn1"/>
</dbReference>
<evidence type="ECO:0008006" key="5">
    <source>
        <dbReference type="Google" id="ProtNLM"/>
    </source>
</evidence>
<sequence length="138" mass="14967">MVTEEVGGVSVSGQTPNAPDPNRFARALVDPYLPKVERINRSVQEVQKQQERLVKLVAEAKGDLAWCTDLGSASGNPSLQATMDLVPHYAQKAQQCAKDMESLRARVAKAKEKAVRLARAAEKKSAKAARAKAKATNR</sequence>
<evidence type="ECO:0000256" key="1">
    <source>
        <dbReference type="SAM" id="Coils"/>
    </source>
</evidence>
<evidence type="ECO:0000256" key="2">
    <source>
        <dbReference type="SAM" id="MobiDB-lite"/>
    </source>
</evidence>
<dbReference type="EMBL" id="CP151509">
    <property type="protein sequence ID" value="WZN64442.1"/>
    <property type="molecule type" value="Genomic_DNA"/>
</dbReference>
<reference evidence="3 4" key="1">
    <citation type="submission" date="2024-03" db="EMBL/GenBank/DDBJ databases">
        <title>Complete genome sequence of the green alga Chloropicon roscoffensis RCC1871.</title>
        <authorList>
            <person name="Lemieux C."/>
            <person name="Pombert J.-F."/>
            <person name="Otis C."/>
            <person name="Turmel M."/>
        </authorList>
    </citation>
    <scope>NUCLEOTIDE SEQUENCE [LARGE SCALE GENOMIC DNA]</scope>
    <source>
        <strain evidence="3 4">RCC1871</strain>
    </source>
</reference>
<feature type="compositionally biased region" description="Low complexity" evidence="2">
    <location>
        <begin position="1"/>
        <end position="13"/>
    </location>
</feature>
<dbReference type="AlphaFoldDB" id="A0AAX4PEN3"/>
<feature type="coiled-coil region" evidence="1">
    <location>
        <begin position="93"/>
        <end position="138"/>
    </location>
</feature>
<dbReference type="GO" id="GO:0031083">
    <property type="term" value="C:BLOC-1 complex"/>
    <property type="evidence" value="ECO:0007669"/>
    <property type="project" value="TreeGrafter"/>
</dbReference>
<accession>A0AAX4PEN3</accession>
<organism evidence="3 4">
    <name type="scientific">Chloropicon roscoffensis</name>
    <dbReference type="NCBI Taxonomy" id="1461544"/>
    <lineage>
        <taxon>Eukaryota</taxon>
        <taxon>Viridiplantae</taxon>
        <taxon>Chlorophyta</taxon>
        <taxon>Chloropicophyceae</taxon>
        <taxon>Chloropicales</taxon>
        <taxon>Chloropicaceae</taxon>
        <taxon>Chloropicon</taxon>
    </lineage>
</organism>
<keyword evidence="1" id="KW-0175">Coiled coil</keyword>
<dbReference type="Proteomes" id="UP001472866">
    <property type="component" value="Chromosome 09"/>
</dbReference>
<keyword evidence="4" id="KW-1185">Reference proteome</keyword>
<name>A0AAX4PEN3_9CHLO</name>
<dbReference type="Pfam" id="PF14712">
    <property type="entry name" value="Snapin_Pallidin"/>
    <property type="match status" value="1"/>
</dbReference>
<dbReference type="GO" id="GO:0030133">
    <property type="term" value="C:transport vesicle"/>
    <property type="evidence" value="ECO:0007669"/>
    <property type="project" value="TreeGrafter"/>
</dbReference>
<proteinExistence type="predicted"/>
<protein>
    <recommendedName>
        <fullName evidence="5">Biogenesis of lysosome-related organelles complex 1 subunit 7</fullName>
    </recommendedName>
</protein>
<evidence type="ECO:0000313" key="4">
    <source>
        <dbReference type="Proteomes" id="UP001472866"/>
    </source>
</evidence>
<evidence type="ECO:0000313" key="3">
    <source>
        <dbReference type="EMBL" id="WZN64442.1"/>
    </source>
</evidence>
<gene>
    <name evidence="3" type="ORF">HKI87_09g59980</name>
</gene>
<feature type="region of interest" description="Disordered" evidence="2">
    <location>
        <begin position="1"/>
        <end position="25"/>
    </location>
</feature>
<dbReference type="PANTHER" id="PTHR31328">
    <property type="entry name" value="BIOGENESIS OF LYSOSOME-RELATED ORGANELLES COMPLEX 1 SUBUNIT 6"/>
    <property type="match status" value="1"/>
</dbReference>
<dbReference type="PANTHER" id="PTHR31328:SF2">
    <property type="entry name" value="BIOGENESIS OF LYSOSOME-RELATED ORGANELLES COMPLEX 1 SUBUNIT 6"/>
    <property type="match status" value="1"/>
</dbReference>
<feature type="coiled-coil region" evidence="1">
    <location>
        <begin position="36"/>
        <end position="63"/>
    </location>
</feature>